<dbReference type="EMBL" id="JBEUWX010000002">
    <property type="protein sequence ID" value="MFA9950461.1"/>
    <property type="molecule type" value="Genomic_DNA"/>
</dbReference>
<dbReference type="RefSeq" id="WP_418891518.1">
    <property type="nucleotide sequence ID" value="NZ_JBEUWX010000002.1"/>
</dbReference>
<proteinExistence type="predicted"/>
<evidence type="ECO:0000313" key="2">
    <source>
        <dbReference type="Proteomes" id="UP001574673"/>
    </source>
</evidence>
<evidence type="ECO:0000313" key="1">
    <source>
        <dbReference type="EMBL" id="MFA9950461.1"/>
    </source>
</evidence>
<accession>A0ABV4UGI2</accession>
<sequence length="49" mass="4919">MAGIVSAFRACGAGAGREIGALIGGLVSAAERVGADREGVRAMGMWRGR</sequence>
<gene>
    <name evidence="1" type="ORF">ABCS64_09065</name>
</gene>
<dbReference type="Proteomes" id="UP001574673">
    <property type="component" value="Unassembled WGS sequence"/>
</dbReference>
<name>A0ABV4UGI2_9RHOO</name>
<keyword evidence="2" id="KW-1185">Reference proteome</keyword>
<organism evidence="1 2">
    <name type="scientific">Dentiradicibacter hellwigii</name>
    <dbReference type="NCBI Taxonomy" id="3149053"/>
    <lineage>
        <taxon>Bacteria</taxon>
        <taxon>Pseudomonadati</taxon>
        <taxon>Pseudomonadota</taxon>
        <taxon>Betaproteobacteria</taxon>
        <taxon>Rhodocyclales</taxon>
        <taxon>Rhodocyclaceae</taxon>
        <taxon>Dentiradicibacter</taxon>
    </lineage>
</organism>
<comment type="caution">
    <text evidence="1">The sequence shown here is derived from an EMBL/GenBank/DDBJ whole genome shotgun (WGS) entry which is preliminary data.</text>
</comment>
<protein>
    <submittedName>
        <fullName evidence="1">Uncharacterized protein</fullName>
    </submittedName>
</protein>
<reference evidence="2" key="1">
    <citation type="submission" date="2024-06" db="EMBL/GenBank/DDBJ databases">
        <title>Radixoralia hellwigii gen. nov., sp nov., isolated from a root canal in the human oral cavity.</title>
        <authorList>
            <person name="Bartsch S."/>
            <person name="Wittmer A."/>
            <person name="Schulz A.-K."/>
            <person name="Neumann-Schaal M."/>
            <person name="Wolf J."/>
            <person name="Gronow S."/>
            <person name="Tennert C."/>
            <person name="Haecker G."/>
            <person name="Cieplik F."/>
            <person name="Al-Ahmad A."/>
        </authorList>
    </citation>
    <scope>NUCLEOTIDE SEQUENCE [LARGE SCALE GENOMIC DNA]</scope>
    <source>
        <strain evidence="2">Wk13</strain>
    </source>
</reference>